<feature type="domain" description="Antitoxin SocA-like Panacea" evidence="1">
    <location>
        <begin position="29"/>
        <end position="122"/>
    </location>
</feature>
<keyword evidence="3" id="KW-1185">Reference proteome</keyword>
<protein>
    <submittedName>
        <fullName evidence="2">Phage-associated protein</fullName>
    </submittedName>
</protein>
<dbReference type="OrthoDB" id="9799173at2"/>
<organism evidence="2 3">
    <name type="scientific">Prochlorothrix hollandica PCC 9006 = CALU 1027</name>
    <dbReference type="NCBI Taxonomy" id="317619"/>
    <lineage>
        <taxon>Bacteria</taxon>
        <taxon>Bacillati</taxon>
        <taxon>Cyanobacteriota</taxon>
        <taxon>Cyanophyceae</taxon>
        <taxon>Prochlorotrichales</taxon>
        <taxon>Prochlorotrichaceae</taxon>
        <taxon>Prochlorothrix</taxon>
    </lineage>
</organism>
<dbReference type="EMBL" id="AJTX02000003">
    <property type="protein sequence ID" value="KKJ00732.1"/>
    <property type="molecule type" value="Genomic_DNA"/>
</dbReference>
<dbReference type="Pfam" id="PF13274">
    <property type="entry name" value="SocA_Panacea"/>
    <property type="match status" value="1"/>
</dbReference>
<name>A0A0M2Q281_PROHO</name>
<evidence type="ECO:0000313" key="3">
    <source>
        <dbReference type="Proteomes" id="UP000034681"/>
    </source>
</evidence>
<dbReference type="InterPro" id="IPR025272">
    <property type="entry name" value="SocA_Panacea"/>
</dbReference>
<sequence length="197" mass="23323">MFDCQQVARFFILRAYEDGREEQMTNMKVQKLLYYAQSLHLALFDEPLFEDEIQAWRYGPVCPPAYRFYSKFEAEQLPMPDKYSFSQITDDRKDLLEEVWDYFGQHHAYYLSGMTHVEFPWKKARKGLPSEAPSTEPILLEDMKLLGYQKLEQIEQGNPAYKASISYLLEQSFKQPAKDPEYVQEDEINDWLTSLLS</sequence>
<accession>A0A0M2Q281</accession>
<evidence type="ECO:0000313" key="2">
    <source>
        <dbReference type="EMBL" id="KKJ00732.1"/>
    </source>
</evidence>
<reference evidence="2" key="1">
    <citation type="submission" date="2012-04" db="EMBL/GenBank/DDBJ databases">
        <authorList>
            <person name="Borisov I.G."/>
            <person name="Ivanikova N.V."/>
            <person name="Pinevich A.V."/>
        </authorList>
    </citation>
    <scope>NUCLEOTIDE SEQUENCE</scope>
    <source>
        <strain evidence="2">CALU 1027</strain>
    </source>
</reference>
<gene>
    <name evidence="2" type="ORF">PROH_05525</name>
</gene>
<proteinExistence type="predicted"/>
<dbReference type="AlphaFoldDB" id="A0A0M2Q281"/>
<dbReference type="RefSeq" id="WP_017714610.1">
    <property type="nucleotide sequence ID" value="NZ_KB235944.1"/>
</dbReference>
<comment type="caution">
    <text evidence="2">The sequence shown here is derived from an EMBL/GenBank/DDBJ whole genome shotgun (WGS) entry which is preliminary data.</text>
</comment>
<dbReference type="Proteomes" id="UP000034681">
    <property type="component" value="Unassembled WGS sequence"/>
</dbReference>
<evidence type="ECO:0000259" key="1">
    <source>
        <dbReference type="Pfam" id="PF13274"/>
    </source>
</evidence>